<sequence>MKAQFRQFVYPENQINTKGAPKGATKRASYSHEEYSMKHSPSLFEHLNPQHPDTPVSQSSCARKKCAWKSSQSRHLAPVAPPKRAWPNLTQLPPFMHIFFLSSHSVWYSSKIQ</sequence>
<protein>
    <submittedName>
        <fullName evidence="1">Uncharacterized protein</fullName>
    </submittedName>
</protein>
<dbReference type="EMBL" id="LXQA010004784">
    <property type="protein sequence ID" value="MCH83185.1"/>
    <property type="molecule type" value="Genomic_DNA"/>
</dbReference>
<gene>
    <name evidence="1" type="ORF">A2U01_0004002</name>
</gene>
<keyword evidence="2" id="KW-1185">Reference proteome</keyword>
<name>A0A392M7U3_9FABA</name>
<evidence type="ECO:0000313" key="2">
    <source>
        <dbReference type="Proteomes" id="UP000265520"/>
    </source>
</evidence>
<proteinExistence type="predicted"/>
<accession>A0A392M7U3</accession>
<dbReference type="AlphaFoldDB" id="A0A392M7U3"/>
<reference evidence="1 2" key="1">
    <citation type="journal article" date="2018" name="Front. Plant Sci.">
        <title>Red Clover (Trifolium pratense) and Zigzag Clover (T. medium) - A Picture of Genomic Similarities and Differences.</title>
        <authorList>
            <person name="Dluhosova J."/>
            <person name="Istvanek J."/>
            <person name="Nedelnik J."/>
            <person name="Repkova J."/>
        </authorList>
    </citation>
    <scope>NUCLEOTIDE SEQUENCE [LARGE SCALE GENOMIC DNA]</scope>
    <source>
        <strain evidence="2">cv. 10/8</strain>
        <tissue evidence="1">Leaf</tissue>
    </source>
</reference>
<evidence type="ECO:0000313" key="1">
    <source>
        <dbReference type="EMBL" id="MCH83185.1"/>
    </source>
</evidence>
<dbReference type="Proteomes" id="UP000265520">
    <property type="component" value="Unassembled WGS sequence"/>
</dbReference>
<organism evidence="1 2">
    <name type="scientific">Trifolium medium</name>
    <dbReference type="NCBI Taxonomy" id="97028"/>
    <lineage>
        <taxon>Eukaryota</taxon>
        <taxon>Viridiplantae</taxon>
        <taxon>Streptophyta</taxon>
        <taxon>Embryophyta</taxon>
        <taxon>Tracheophyta</taxon>
        <taxon>Spermatophyta</taxon>
        <taxon>Magnoliopsida</taxon>
        <taxon>eudicotyledons</taxon>
        <taxon>Gunneridae</taxon>
        <taxon>Pentapetalae</taxon>
        <taxon>rosids</taxon>
        <taxon>fabids</taxon>
        <taxon>Fabales</taxon>
        <taxon>Fabaceae</taxon>
        <taxon>Papilionoideae</taxon>
        <taxon>50 kb inversion clade</taxon>
        <taxon>NPAAA clade</taxon>
        <taxon>Hologalegina</taxon>
        <taxon>IRL clade</taxon>
        <taxon>Trifolieae</taxon>
        <taxon>Trifolium</taxon>
    </lineage>
</organism>
<comment type="caution">
    <text evidence="1">The sequence shown here is derived from an EMBL/GenBank/DDBJ whole genome shotgun (WGS) entry which is preliminary data.</text>
</comment>